<dbReference type="InterPro" id="IPR052913">
    <property type="entry name" value="Glycopeptide_resist_protein"/>
</dbReference>
<evidence type="ECO:0000313" key="2">
    <source>
        <dbReference type="EMBL" id="OUM20888.1"/>
    </source>
</evidence>
<dbReference type="OrthoDB" id="9797191at2"/>
<dbReference type="SUPFAM" id="SSF49373">
    <property type="entry name" value="Invasin/intimin cell-adhesion fragments"/>
    <property type="match status" value="1"/>
</dbReference>
<dbReference type="PANTHER" id="PTHR35788">
    <property type="entry name" value="EXPORTED PROTEIN-RELATED"/>
    <property type="match status" value="1"/>
</dbReference>
<dbReference type="InterPro" id="IPR003343">
    <property type="entry name" value="Big_2"/>
</dbReference>
<dbReference type="CDD" id="cd00063">
    <property type="entry name" value="FN3"/>
    <property type="match status" value="3"/>
</dbReference>
<proteinExistence type="predicted"/>
<dbReference type="SMART" id="SM00635">
    <property type="entry name" value="BID_2"/>
    <property type="match status" value="1"/>
</dbReference>
<dbReference type="SMART" id="SM00060">
    <property type="entry name" value="FN3"/>
    <property type="match status" value="4"/>
</dbReference>
<dbReference type="PROSITE" id="PS50853">
    <property type="entry name" value="FN3"/>
    <property type="match status" value="2"/>
</dbReference>
<dbReference type="Gene3D" id="2.60.40.1080">
    <property type="match status" value="1"/>
</dbReference>
<dbReference type="InterPro" id="IPR007391">
    <property type="entry name" value="Vancomycin_resist_VanW"/>
</dbReference>
<feature type="domain" description="Fibronectin type-III" evidence="1">
    <location>
        <begin position="265"/>
        <end position="363"/>
    </location>
</feature>
<dbReference type="InterPro" id="IPR003961">
    <property type="entry name" value="FN3_dom"/>
</dbReference>
<dbReference type="EMBL" id="NHOC01000004">
    <property type="protein sequence ID" value="OUM20888.1"/>
    <property type="molecule type" value="Genomic_DNA"/>
</dbReference>
<dbReference type="Gene3D" id="2.60.40.10">
    <property type="entry name" value="Immunoglobulins"/>
    <property type="match status" value="4"/>
</dbReference>
<keyword evidence="3" id="KW-1185">Reference proteome</keyword>
<dbReference type="Pfam" id="PF02368">
    <property type="entry name" value="Big_2"/>
    <property type="match status" value="1"/>
</dbReference>
<feature type="domain" description="Fibronectin type-III" evidence="1">
    <location>
        <begin position="456"/>
        <end position="553"/>
    </location>
</feature>
<dbReference type="InterPro" id="IPR013783">
    <property type="entry name" value="Ig-like_fold"/>
</dbReference>
<dbReference type="AlphaFoldDB" id="A0A252F531"/>
<dbReference type="Proteomes" id="UP000194903">
    <property type="component" value="Unassembled WGS sequence"/>
</dbReference>
<dbReference type="InterPro" id="IPR008964">
    <property type="entry name" value="Invasin/intimin_cell_adhesion"/>
</dbReference>
<dbReference type="InterPro" id="IPR036116">
    <property type="entry name" value="FN3_sf"/>
</dbReference>
<evidence type="ECO:0000313" key="3">
    <source>
        <dbReference type="Proteomes" id="UP000194903"/>
    </source>
</evidence>
<protein>
    <recommendedName>
        <fullName evidence="1">Fibronectin type-III domain-containing protein</fullName>
    </recommendedName>
</protein>
<gene>
    <name evidence="2" type="ORF">CBW42_04680</name>
</gene>
<accession>A0A252F531</accession>
<dbReference type="SUPFAM" id="SSF49265">
    <property type="entry name" value="Fibronectin type III"/>
    <property type="match status" value="2"/>
</dbReference>
<dbReference type="Pfam" id="PF04294">
    <property type="entry name" value="VanW"/>
    <property type="match status" value="1"/>
</dbReference>
<sequence>MVYNIRRNISTFHKSADIQGGISMKTRLLSVLLAGTLLFSGVGELAVSAQAVEAQSPAPSVQVAENQPAVQEQTATDAQSISIYPNQLWMRAGEQTQLTASILPDDCEETVSWSGNDSSVCSVSEDGTVTALNNGTAEITAQAGSVSATCTVQVGLTAPTLSSIVIDDEQHASLSWDPVPDCDGYRVSRRASESDEWQDMETLTGTNWTDMTMTAVTGWQYGVRAYKLRNSQTDDEETLWSDYVCAEVPVVEQQPELDIPARPAAPVLVGAEALSSGGIRISWNAVSGASGYRVYRKNGSKWDLLRVIKSPSATSYIDASAEPATTYTYTVRAFSRGGKKILLSDYDAVGVSATAVTISVPHLEDISSSAYDRLTVTWTEVRKAEGYVLYRRTSPTDSWTKLTTITSGTTDSYTDTTVTCGQTYYYTLSAYCTVGDKKIYSSYDEAGISGKALPAAPALKSAVSASATSITLTWGTVSGASGYRMYRRTSTSEAWTCIGDLTGSTRDNYTNTGLKTGQRYYYTVAAFCKLSDGTIVKGPYNTTGISAVPTAKPYGNVYATYSTQYKSSQVNRTTNLNIACKTINGTILKPGETFSFNGTLGVRTPEKGYKPATIFTGSSGTAQEVGGGICQVASTMFNTALLANSTIVERYPHSQKVNYCPVGRDAGIYYGSKNFQFKNNTNYNIKIKSWISDGTLTVQLLTTEQVKPPSVSLSVSKSGNTYTLKRTVNGKVNYTTKSTY</sequence>
<organism evidence="2 3">
    <name type="scientific">Butyricicoccus porcorum</name>
    <dbReference type="NCBI Taxonomy" id="1945634"/>
    <lineage>
        <taxon>Bacteria</taxon>
        <taxon>Bacillati</taxon>
        <taxon>Bacillota</taxon>
        <taxon>Clostridia</taxon>
        <taxon>Eubacteriales</taxon>
        <taxon>Butyricicoccaceae</taxon>
        <taxon>Butyricicoccus</taxon>
    </lineage>
</organism>
<dbReference type="PANTHER" id="PTHR35788:SF1">
    <property type="entry name" value="EXPORTED PROTEIN"/>
    <property type="match status" value="1"/>
</dbReference>
<comment type="caution">
    <text evidence="2">The sequence shown here is derived from an EMBL/GenBank/DDBJ whole genome shotgun (WGS) entry which is preliminary data.</text>
</comment>
<name>A0A252F531_9FIRM</name>
<reference evidence="2 3" key="1">
    <citation type="submission" date="2017-05" db="EMBL/GenBank/DDBJ databases">
        <title>Butyricicoccus porcorum sp. nov. a butyrate-producing bacterium from the swine intestinal tract.</title>
        <authorList>
            <person name="Trachsel J."/>
            <person name="Humphrey S."/>
            <person name="Allen H.K."/>
        </authorList>
    </citation>
    <scope>NUCLEOTIDE SEQUENCE [LARGE SCALE GENOMIC DNA]</scope>
    <source>
        <strain evidence="2">BB10</strain>
    </source>
</reference>
<evidence type="ECO:0000259" key="1">
    <source>
        <dbReference type="PROSITE" id="PS50853"/>
    </source>
</evidence>